<dbReference type="InterPro" id="IPR028061">
    <property type="entry name" value="Fis1_TPR_C"/>
</dbReference>
<dbReference type="Proteomes" id="UP000244811">
    <property type="component" value="Chromosome 2"/>
</dbReference>
<dbReference type="GO" id="GO:0000422">
    <property type="term" value="P:autophagy of mitochondrion"/>
    <property type="evidence" value="ECO:0007669"/>
    <property type="project" value="TreeGrafter"/>
</dbReference>
<dbReference type="EMBL" id="CP056071">
    <property type="protein sequence ID" value="UVC49880.1"/>
    <property type="molecule type" value="Genomic_DNA"/>
</dbReference>
<protein>
    <recommendedName>
        <fullName evidence="5">Tetratricopeptide repeat protein</fullName>
    </recommendedName>
</protein>
<dbReference type="SMART" id="SM00028">
    <property type="entry name" value="TPR"/>
    <property type="match status" value="1"/>
</dbReference>
<proteinExistence type="predicted"/>
<keyword evidence="2" id="KW-0812">Transmembrane</keyword>
<keyword evidence="2" id="KW-1133">Transmembrane helix</keyword>
<dbReference type="GO" id="GO:0005741">
    <property type="term" value="C:mitochondrial outer membrane"/>
    <property type="evidence" value="ECO:0007669"/>
    <property type="project" value="TreeGrafter"/>
</dbReference>
<organism evidence="3 4">
    <name type="scientific">Theileria orientalis</name>
    <dbReference type="NCBI Taxonomy" id="68886"/>
    <lineage>
        <taxon>Eukaryota</taxon>
        <taxon>Sar</taxon>
        <taxon>Alveolata</taxon>
        <taxon>Apicomplexa</taxon>
        <taxon>Aconoidasida</taxon>
        <taxon>Piroplasmida</taxon>
        <taxon>Theileriidae</taxon>
        <taxon>Theileria</taxon>
    </lineage>
</organism>
<evidence type="ECO:0000256" key="1">
    <source>
        <dbReference type="PROSITE-ProRule" id="PRU00339"/>
    </source>
</evidence>
<evidence type="ECO:0000313" key="4">
    <source>
        <dbReference type="Proteomes" id="UP000244811"/>
    </source>
</evidence>
<reference evidence="3" key="1">
    <citation type="submission" date="2022-07" db="EMBL/GenBank/DDBJ databases">
        <title>Evaluation of T. orientalis genome assembly methods using nanopore sequencing and analysis of variation between genomes.</title>
        <authorList>
            <person name="Yam J."/>
            <person name="Micallef M.L."/>
            <person name="Liu M."/>
            <person name="Djordjevic S.P."/>
            <person name="Bogema D.R."/>
            <person name="Jenkins C."/>
        </authorList>
    </citation>
    <scope>NUCLEOTIDE SEQUENCE</scope>
    <source>
        <strain evidence="3">Goon Nure</strain>
    </source>
</reference>
<dbReference type="GO" id="GO:0005778">
    <property type="term" value="C:peroxisomal membrane"/>
    <property type="evidence" value="ECO:0007669"/>
    <property type="project" value="TreeGrafter"/>
</dbReference>
<dbReference type="PANTHER" id="PTHR13247:SF0">
    <property type="entry name" value="MITOCHONDRIAL FISSION 1 PROTEIN"/>
    <property type="match status" value="1"/>
</dbReference>
<gene>
    <name evidence="3" type="ORF">MACK_003497</name>
</gene>
<dbReference type="InterPro" id="IPR011990">
    <property type="entry name" value="TPR-like_helical_dom_sf"/>
</dbReference>
<dbReference type="PANTHER" id="PTHR13247">
    <property type="entry name" value="TETRATRICOPEPTIDE REPEAT PROTEIN 11 TPR REPEAT PROTEIN 11"/>
    <property type="match status" value="1"/>
</dbReference>
<keyword evidence="2" id="KW-0472">Membrane</keyword>
<evidence type="ECO:0008006" key="5">
    <source>
        <dbReference type="Google" id="ProtNLM"/>
    </source>
</evidence>
<keyword evidence="1" id="KW-0802">TPR repeat</keyword>
<feature type="repeat" description="TPR" evidence="1">
    <location>
        <begin position="66"/>
        <end position="99"/>
    </location>
</feature>
<dbReference type="InterPro" id="IPR019734">
    <property type="entry name" value="TPR_rpt"/>
</dbReference>
<sequence length="133" mass="15552">MSELEDINHEISRLRQEYEYHLKNNTPSARVQYEYACMLMCSPKSSDISTAIDLFDELIRIQYQSVNCMYQLALCYIKKKKYGKARKYLELILRVDPRNQMALSLKSVLYVLLSEEAMFGTIFAIMTGLFLTP</sequence>
<dbReference type="SUPFAM" id="SSF48452">
    <property type="entry name" value="TPR-like"/>
    <property type="match status" value="1"/>
</dbReference>
<dbReference type="GO" id="GO:0016559">
    <property type="term" value="P:peroxisome fission"/>
    <property type="evidence" value="ECO:0007669"/>
    <property type="project" value="TreeGrafter"/>
</dbReference>
<dbReference type="GO" id="GO:0000266">
    <property type="term" value="P:mitochondrial fission"/>
    <property type="evidence" value="ECO:0007669"/>
    <property type="project" value="InterPro"/>
</dbReference>
<evidence type="ECO:0000313" key="3">
    <source>
        <dbReference type="EMBL" id="UVC49880.1"/>
    </source>
</evidence>
<dbReference type="InterPro" id="IPR016543">
    <property type="entry name" value="Fis1"/>
</dbReference>
<name>A0A976SJE4_THEOR</name>
<dbReference type="Gene3D" id="1.25.40.10">
    <property type="entry name" value="Tetratricopeptide repeat domain"/>
    <property type="match status" value="1"/>
</dbReference>
<dbReference type="AlphaFoldDB" id="A0A976SJE4"/>
<feature type="transmembrane region" description="Helical" evidence="2">
    <location>
        <begin position="108"/>
        <end position="131"/>
    </location>
</feature>
<evidence type="ECO:0000256" key="2">
    <source>
        <dbReference type="SAM" id="Phobius"/>
    </source>
</evidence>
<dbReference type="Pfam" id="PF14853">
    <property type="entry name" value="Fis1_TPR_C"/>
    <property type="match status" value="1"/>
</dbReference>
<accession>A0A976SJE4</accession>
<dbReference type="PROSITE" id="PS50005">
    <property type="entry name" value="TPR"/>
    <property type="match status" value="1"/>
</dbReference>